<evidence type="ECO:0000313" key="2">
    <source>
        <dbReference type="Proteomes" id="UP000292702"/>
    </source>
</evidence>
<accession>A0A4V2MW59</accession>
<dbReference type="OrthoDB" id="3141838at2759"/>
<sequence>MAVRKSSPKLGLKKTNDIPLTSEYLLVVLSDLSSRIQQFFGSMAPVNLVVHGGAVMVLHSGLQTRAQTLDIDYLHRGFEAEWKQRGLHDAGARLRKCIAETAARFDLGADWMNAHADVALPFTVDSKSQEPYDYVWHATMSEQNVIDNTIYSSPTLNLIAVPWCWGVALKLVRYQKHDPFDIACILVRGKKIKAVEKWDVRTVERWLAKECGVMGYSAYSPQQVQVNRDRVKHAILFASSIEIHGKTRSMELYKNQQLVQAMTNAPFHTMPVR</sequence>
<dbReference type="Proteomes" id="UP000292702">
    <property type="component" value="Unassembled WGS sequence"/>
</dbReference>
<name>A0A4V2MW59_9APHY</name>
<keyword evidence="2" id="KW-1185">Reference proteome</keyword>
<evidence type="ECO:0000313" key="1">
    <source>
        <dbReference type="EMBL" id="TCD65007.1"/>
    </source>
</evidence>
<dbReference type="EMBL" id="RWJN01000203">
    <property type="protein sequence ID" value="TCD65007.1"/>
    <property type="molecule type" value="Genomic_DNA"/>
</dbReference>
<organism evidence="1 2">
    <name type="scientific">Steccherinum ochraceum</name>
    <dbReference type="NCBI Taxonomy" id="92696"/>
    <lineage>
        <taxon>Eukaryota</taxon>
        <taxon>Fungi</taxon>
        <taxon>Dikarya</taxon>
        <taxon>Basidiomycota</taxon>
        <taxon>Agaricomycotina</taxon>
        <taxon>Agaricomycetes</taxon>
        <taxon>Polyporales</taxon>
        <taxon>Steccherinaceae</taxon>
        <taxon>Steccherinum</taxon>
    </lineage>
</organism>
<proteinExistence type="predicted"/>
<comment type="caution">
    <text evidence="1">The sequence shown here is derived from an EMBL/GenBank/DDBJ whole genome shotgun (WGS) entry which is preliminary data.</text>
</comment>
<gene>
    <name evidence="1" type="ORF">EIP91_003328</name>
</gene>
<protein>
    <submittedName>
        <fullName evidence="1">Uncharacterized protein</fullName>
    </submittedName>
</protein>
<dbReference type="STRING" id="92696.A0A4V2MW59"/>
<reference evidence="1 2" key="1">
    <citation type="submission" date="2018-11" db="EMBL/GenBank/DDBJ databases">
        <title>Genome assembly of Steccherinum ochraceum LE-BIN_3174, the white-rot fungus of the Steccherinaceae family (The Residual Polyporoid clade, Polyporales, Basidiomycota).</title>
        <authorList>
            <person name="Fedorova T.V."/>
            <person name="Glazunova O.A."/>
            <person name="Landesman E.O."/>
            <person name="Moiseenko K.V."/>
            <person name="Psurtseva N.V."/>
            <person name="Savinova O.S."/>
            <person name="Shakhova N.V."/>
            <person name="Tyazhelova T.V."/>
            <person name="Vasina D.V."/>
        </authorList>
    </citation>
    <scope>NUCLEOTIDE SEQUENCE [LARGE SCALE GENOMIC DNA]</scope>
    <source>
        <strain evidence="1 2">LE-BIN_3174</strain>
    </source>
</reference>
<dbReference type="AlphaFoldDB" id="A0A4V2MW59"/>